<feature type="domain" description="DJ-1/PfpI" evidence="2">
    <location>
        <begin position="34"/>
        <end position="202"/>
    </location>
</feature>
<dbReference type="Proteomes" id="UP000190541">
    <property type="component" value="Unassembled WGS sequence"/>
</dbReference>
<dbReference type="SUPFAM" id="SSF52317">
    <property type="entry name" value="Class I glutamine amidotransferase-like"/>
    <property type="match status" value="1"/>
</dbReference>
<dbReference type="Pfam" id="PF01965">
    <property type="entry name" value="DJ-1_PfpI"/>
    <property type="match status" value="1"/>
</dbReference>
<dbReference type="GO" id="GO:0008233">
    <property type="term" value="F:peptidase activity"/>
    <property type="evidence" value="ECO:0007669"/>
    <property type="project" value="UniProtKB-KW"/>
</dbReference>
<dbReference type="CDD" id="cd03134">
    <property type="entry name" value="GATase1_PfpI_like"/>
    <property type="match status" value="1"/>
</dbReference>
<dbReference type="PANTHER" id="PTHR42733:SF12">
    <property type="entry name" value="PROTEINASE"/>
    <property type="match status" value="1"/>
</dbReference>
<dbReference type="EMBL" id="FUYS01000002">
    <property type="protein sequence ID" value="SKB40044.1"/>
    <property type="molecule type" value="Genomic_DNA"/>
</dbReference>
<comment type="similarity">
    <text evidence="1">Belongs to the peptidase C56 family.</text>
</comment>
<dbReference type="STRING" id="623280.SAMN05660226_01188"/>
<reference evidence="3 4" key="1">
    <citation type="submission" date="2017-02" db="EMBL/GenBank/DDBJ databases">
        <authorList>
            <person name="Peterson S.W."/>
        </authorList>
    </citation>
    <scope>NUCLEOTIDE SEQUENCE [LARGE SCALE GENOMIC DNA]</scope>
    <source>
        <strain evidence="3 4">DSM 22899</strain>
    </source>
</reference>
<dbReference type="InterPro" id="IPR006286">
    <property type="entry name" value="C56_PfpI-like"/>
</dbReference>
<dbReference type="NCBIfam" id="TIGR01382">
    <property type="entry name" value="PfpI"/>
    <property type="match status" value="1"/>
</dbReference>
<organism evidence="3 4">
    <name type="scientific">Parapedobacter luteus</name>
    <dbReference type="NCBI Taxonomy" id="623280"/>
    <lineage>
        <taxon>Bacteria</taxon>
        <taxon>Pseudomonadati</taxon>
        <taxon>Bacteroidota</taxon>
        <taxon>Sphingobacteriia</taxon>
        <taxon>Sphingobacteriales</taxon>
        <taxon>Sphingobacteriaceae</taxon>
        <taxon>Parapedobacter</taxon>
    </lineage>
</organism>
<name>A0A1T5AYK1_9SPHI</name>
<dbReference type="PROSITE" id="PS51276">
    <property type="entry name" value="PEPTIDASE_C56_PFPI"/>
    <property type="match status" value="1"/>
</dbReference>
<dbReference type="PANTHER" id="PTHR42733">
    <property type="entry name" value="DJ-1 PROTEIN"/>
    <property type="match status" value="1"/>
</dbReference>
<proteinExistence type="inferred from homology"/>
<evidence type="ECO:0000259" key="2">
    <source>
        <dbReference type="Pfam" id="PF01965"/>
    </source>
</evidence>
<dbReference type="AlphaFoldDB" id="A0A1T5AYK1"/>
<dbReference type="GO" id="GO:0006508">
    <property type="term" value="P:proteolysis"/>
    <property type="evidence" value="ECO:0007669"/>
    <property type="project" value="UniProtKB-KW"/>
</dbReference>
<gene>
    <name evidence="3" type="ORF">SAMN05660226_01188</name>
</gene>
<evidence type="ECO:0000313" key="4">
    <source>
        <dbReference type="Proteomes" id="UP000190541"/>
    </source>
</evidence>
<dbReference type="InterPro" id="IPR029062">
    <property type="entry name" value="Class_I_gatase-like"/>
</dbReference>
<dbReference type="Gene3D" id="3.40.50.880">
    <property type="match status" value="1"/>
</dbReference>
<evidence type="ECO:0000256" key="1">
    <source>
        <dbReference type="ARBA" id="ARBA00008542"/>
    </source>
</evidence>
<protein>
    <submittedName>
        <fullName evidence="3">Protease I</fullName>
    </submittedName>
</protein>
<keyword evidence="4" id="KW-1185">Reference proteome</keyword>
<accession>A0A1T5AYK1</accession>
<sequence length="213" mass="23246">MTFQKQISPFPCNLLLNGNDKKEDSIMAETLSNRKVAILTADGFEEIELTSPRDALQLEGATTHIVSPSKDVVRAKKGNEWSLDFDVDMSLDKANPNDYDALLLPGGVINPDTLRVDEKALEFVKAFFSAGKPVAAICHGPQVLIDAEVVEGRRMTSVKNISKDLINAGALWEDSAVVVDQGLVTSRTPDDLPDFNEKIIEEFAEGKHAGQHA</sequence>
<evidence type="ECO:0000313" key="3">
    <source>
        <dbReference type="EMBL" id="SKB40044.1"/>
    </source>
</evidence>
<dbReference type="InterPro" id="IPR002818">
    <property type="entry name" value="DJ-1/PfpI"/>
</dbReference>
<keyword evidence="3" id="KW-0645">Protease</keyword>
<keyword evidence="3" id="KW-0378">Hydrolase</keyword>